<dbReference type="EMBL" id="MWIO01000048">
    <property type="protein sequence ID" value="THD05981.1"/>
    <property type="molecule type" value="Genomic_DNA"/>
</dbReference>
<evidence type="ECO:0000313" key="2">
    <source>
        <dbReference type="EMBL" id="THD05981.1"/>
    </source>
</evidence>
<proteinExistence type="predicted"/>
<organism evidence="2 3">
    <name type="scientific">Rhodanobacter lindaniclasticus</name>
    <dbReference type="NCBI Taxonomy" id="75310"/>
    <lineage>
        <taxon>Bacteria</taxon>
        <taxon>Pseudomonadati</taxon>
        <taxon>Pseudomonadota</taxon>
        <taxon>Gammaproteobacteria</taxon>
        <taxon>Lysobacterales</taxon>
        <taxon>Rhodanobacteraceae</taxon>
        <taxon>Rhodanobacter</taxon>
    </lineage>
</organism>
<comment type="caution">
    <text evidence="2">The sequence shown here is derived from an EMBL/GenBank/DDBJ whole genome shotgun (WGS) entry which is preliminary data.</text>
</comment>
<accession>A0A4V3USA2</accession>
<name>A0A4V3USA2_9GAMM</name>
<dbReference type="Proteomes" id="UP000306317">
    <property type="component" value="Unassembled WGS sequence"/>
</dbReference>
<protein>
    <submittedName>
        <fullName evidence="2">Uncharacterized protein</fullName>
    </submittedName>
</protein>
<feature type="transmembrane region" description="Helical" evidence="1">
    <location>
        <begin position="5"/>
        <end position="25"/>
    </location>
</feature>
<dbReference type="AlphaFoldDB" id="A0A4V3USA2"/>
<gene>
    <name evidence="2" type="ORF">B1991_15115</name>
</gene>
<evidence type="ECO:0000256" key="1">
    <source>
        <dbReference type="SAM" id="Phobius"/>
    </source>
</evidence>
<evidence type="ECO:0000313" key="3">
    <source>
        <dbReference type="Proteomes" id="UP000306317"/>
    </source>
</evidence>
<dbReference type="OrthoDB" id="5958121at2"/>
<reference evidence="2 3" key="1">
    <citation type="submission" date="2017-02" db="EMBL/GenBank/DDBJ databases">
        <title>Whole genome sequencing of Rhodanobacter lindaniclasticus DSM 17932.</title>
        <authorList>
            <person name="Kumar S."/>
            <person name="Patil P."/>
            <person name="Patil P.B."/>
        </authorList>
    </citation>
    <scope>NUCLEOTIDE SEQUENCE [LARGE SCALE GENOMIC DNA]</scope>
    <source>
        <strain evidence="2 3">DSM 17932</strain>
    </source>
</reference>
<keyword evidence="1" id="KW-0472">Membrane</keyword>
<sequence>MSSFALYLIGMLVVIGGLVYVAYLLHVPTQWIVAGAVVLLGAGIIGAVTHTRRRDPPES</sequence>
<keyword evidence="3" id="KW-1185">Reference proteome</keyword>
<feature type="transmembrane region" description="Helical" evidence="1">
    <location>
        <begin position="31"/>
        <end position="49"/>
    </location>
</feature>
<dbReference type="RefSeq" id="WP_136259514.1">
    <property type="nucleotide sequence ID" value="NZ_MWIO01000048.1"/>
</dbReference>
<keyword evidence="1" id="KW-1133">Transmembrane helix</keyword>
<keyword evidence="1" id="KW-0812">Transmembrane</keyword>